<feature type="compositionally biased region" description="Polar residues" evidence="2">
    <location>
        <begin position="176"/>
        <end position="194"/>
    </location>
</feature>
<accession>A0A067PJC5</accession>
<feature type="region of interest" description="Disordered" evidence="2">
    <location>
        <begin position="332"/>
        <end position="361"/>
    </location>
</feature>
<feature type="region of interest" description="Disordered" evidence="2">
    <location>
        <begin position="288"/>
        <end position="314"/>
    </location>
</feature>
<reference evidence="4" key="1">
    <citation type="journal article" date="2014" name="Proc. Natl. Acad. Sci. U.S.A.">
        <title>Extensive sampling of basidiomycete genomes demonstrates inadequacy of the white-rot/brown-rot paradigm for wood decay fungi.</title>
        <authorList>
            <person name="Riley R."/>
            <person name="Salamov A.A."/>
            <person name="Brown D.W."/>
            <person name="Nagy L.G."/>
            <person name="Floudas D."/>
            <person name="Held B.W."/>
            <person name="Levasseur A."/>
            <person name="Lombard V."/>
            <person name="Morin E."/>
            <person name="Otillar R."/>
            <person name="Lindquist E.A."/>
            <person name="Sun H."/>
            <person name="LaButti K.M."/>
            <person name="Schmutz J."/>
            <person name="Jabbour D."/>
            <person name="Luo H."/>
            <person name="Baker S.E."/>
            <person name="Pisabarro A.G."/>
            <person name="Walton J.D."/>
            <person name="Blanchette R.A."/>
            <person name="Henrissat B."/>
            <person name="Martin F."/>
            <person name="Cullen D."/>
            <person name="Hibbett D.S."/>
            <person name="Grigoriev I.V."/>
        </authorList>
    </citation>
    <scope>NUCLEOTIDE SEQUENCE [LARGE SCALE GENOMIC DNA]</scope>
    <source>
        <strain evidence="4">MUCL 33604</strain>
    </source>
</reference>
<feature type="compositionally biased region" description="Pro residues" evidence="2">
    <location>
        <begin position="41"/>
        <end position="51"/>
    </location>
</feature>
<dbReference type="Proteomes" id="UP000027265">
    <property type="component" value="Unassembled WGS sequence"/>
</dbReference>
<dbReference type="AlphaFoldDB" id="A0A067PJC5"/>
<evidence type="ECO:0000256" key="2">
    <source>
        <dbReference type="SAM" id="MobiDB-lite"/>
    </source>
</evidence>
<protein>
    <submittedName>
        <fullName evidence="3">Uncharacterized protein</fullName>
    </submittedName>
</protein>
<proteinExistence type="predicted"/>
<dbReference type="OrthoDB" id="3365514at2759"/>
<feature type="compositionally biased region" description="Polar residues" evidence="2">
    <location>
        <begin position="297"/>
        <end position="307"/>
    </location>
</feature>
<keyword evidence="1" id="KW-0175">Coiled coil</keyword>
<organism evidence="3 4">
    <name type="scientific">Jaapia argillacea MUCL 33604</name>
    <dbReference type="NCBI Taxonomy" id="933084"/>
    <lineage>
        <taxon>Eukaryota</taxon>
        <taxon>Fungi</taxon>
        <taxon>Dikarya</taxon>
        <taxon>Basidiomycota</taxon>
        <taxon>Agaricomycotina</taxon>
        <taxon>Agaricomycetes</taxon>
        <taxon>Agaricomycetidae</taxon>
        <taxon>Jaapiales</taxon>
        <taxon>Jaapiaceae</taxon>
        <taxon>Jaapia</taxon>
    </lineage>
</organism>
<feature type="compositionally biased region" description="Polar residues" evidence="2">
    <location>
        <begin position="435"/>
        <end position="449"/>
    </location>
</feature>
<sequence>MSPKPRAPRKTSSASKHLPTPAKDYTTLSSIPPNMKDPSTSMPPPPDPLPPQKILEPEINAMGECLRRAMVKTGQIYGFYADTRRLHIQNHAPQPPRSLTASLGREVEKYDQLCDAMESHLLHAIAVLQRDLSREQKRLQDAELAAAKARLSAQVPPHDARSGAVVRQDTFLLPGSPTSLVGETSNQTVRNSPPSGALAPAYGSARRPSAISLSSLHRPPFPHKLDLSAATLRIGTDEASMLPPSGLASPVTLAPKSARPTTSDFAPDFMAALASSDMGDTSVEMDLSLSDPDPSAGSLNLPQNTHVDSGVGSSADKPIELDLDMDMTDIFGDATESGANDTSTVGDLFHPGGSATSDLRGANGEGLDMEILDALGAGHEDIFASLGASQSDVQPSAQENLRSDGSDASGGPDNQPSTIAPSPASILASFASAPNPATDSANPPTSSETPFDMGSLDLSNLSNLSPSFFGNEHGADMNLTDMEALFSMDSGDGGATSNPMAGN</sequence>
<feature type="compositionally biased region" description="Polar residues" evidence="2">
    <location>
        <begin position="26"/>
        <end position="40"/>
    </location>
</feature>
<evidence type="ECO:0000313" key="3">
    <source>
        <dbReference type="EMBL" id="KDQ54914.1"/>
    </source>
</evidence>
<dbReference type="HOGENOM" id="CLU_047740_0_0_1"/>
<name>A0A067PJC5_9AGAM</name>
<feature type="region of interest" description="Disordered" evidence="2">
    <location>
        <begin position="1"/>
        <end position="53"/>
    </location>
</feature>
<feature type="coiled-coil region" evidence="1">
    <location>
        <begin position="125"/>
        <end position="152"/>
    </location>
</feature>
<gene>
    <name evidence="3" type="ORF">JAAARDRAFT_209110</name>
</gene>
<feature type="region of interest" description="Disordered" evidence="2">
    <location>
        <begin position="176"/>
        <end position="203"/>
    </location>
</feature>
<feature type="compositionally biased region" description="Polar residues" evidence="2">
    <location>
        <begin position="389"/>
        <end position="400"/>
    </location>
</feature>
<evidence type="ECO:0000256" key="1">
    <source>
        <dbReference type="SAM" id="Coils"/>
    </source>
</evidence>
<feature type="region of interest" description="Disordered" evidence="2">
    <location>
        <begin position="389"/>
        <end position="454"/>
    </location>
</feature>
<dbReference type="EMBL" id="KL197727">
    <property type="protein sequence ID" value="KDQ54914.1"/>
    <property type="molecule type" value="Genomic_DNA"/>
</dbReference>
<dbReference type="InParanoid" id="A0A067PJC5"/>
<evidence type="ECO:0000313" key="4">
    <source>
        <dbReference type="Proteomes" id="UP000027265"/>
    </source>
</evidence>
<keyword evidence="4" id="KW-1185">Reference proteome</keyword>